<protein>
    <submittedName>
        <fullName evidence="2">Uncharacterized protein</fullName>
    </submittedName>
</protein>
<dbReference type="EMBL" id="VTHL01000029">
    <property type="protein sequence ID" value="TYZ06088.1"/>
    <property type="molecule type" value="Genomic_DNA"/>
</dbReference>
<gene>
    <name evidence="2" type="ORF">FY528_19360</name>
</gene>
<dbReference type="RefSeq" id="WP_149072672.1">
    <property type="nucleotide sequence ID" value="NZ_VTHL01000029.1"/>
</dbReference>
<evidence type="ECO:0000313" key="2">
    <source>
        <dbReference type="EMBL" id="TYZ06088.1"/>
    </source>
</evidence>
<keyword evidence="1" id="KW-0812">Transmembrane</keyword>
<evidence type="ECO:0000313" key="3">
    <source>
        <dbReference type="Proteomes" id="UP000322791"/>
    </source>
</evidence>
<reference evidence="2 3" key="1">
    <citation type="submission" date="2019-08" db="EMBL/GenBank/DDBJ databases">
        <authorList>
            <person name="Seo M.-J."/>
        </authorList>
    </citation>
    <scope>NUCLEOTIDE SEQUENCE [LARGE SCALE GENOMIC DNA]</scope>
    <source>
        <strain evidence="2 3">KIGAM108</strain>
    </source>
</reference>
<proteinExistence type="predicted"/>
<feature type="transmembrane region" description="Helical" evidence="1">
    <location>
        <begin position="103"/>
        <end position="132"/>
    </location>
</feature>
<dbReference type="Proteomes" id="UP000322791">
    <property type="component" value="Unassembled WGS sequence"/>
</dbReference>
<sequence>MRHDVVLGLVVAIGGWFIQDYLRKRSGLVLTKDSLASFADQLCSASISMAGFVFTALALLISVGENYRAKFQESLAQKGASTAESSKNYHPADGFEAFFVTDLYITVVGAFLWASIELFTAFSMLAIIKFLWSVLPDWLSKASLILSFFLLMGPIIRAVYMVSRVLTMRKPISTMQR</sequence>
<keyword evidence="1" id="KW-0472">Membrane</keyword>
<comment type="caution">
    <text evidence="2">The sequence shown here is derived from an EMBL/GenBank/DDBJ whole genome shotgun (WGS) entry which is preliminary data.</text>
</comment>
<dbReference type="AlphaFoldDB" id="A0A5D6UT55"/>
<feature type="transmembrane region" description="Helical" evidence="1">
    <location>
        <begin position="6"/>
        <end position="22"/>
    </location>
</feature>
<keyword evidence="1" id="KW-1133">Transmembrane helix</keyword>
<keyword evidence="3" id="KW-1185">Reference proteome</keyword>
<feature type="transmembrane region" description="Helical" evidence="1">
    <location>
        <begin position="144"/>
        <end position="163"/>
    </location>
</feature>
<organism evidence="2 3">
    <name type="scientific">Hymenobacter lutimineralis</name>
    <dbReference type="NCBI Taxonomy" id="2606448"/>
    <lineage>
        <taxon>Bacteria</taxon>
        <taxon>Pseudomonadati</taxon>
        <taxon>Bacteroidota</taxon>
        <taxon>Cytophagia</taxon>
        <taxon>Cytophagales</taxon>
        <taxon>Hymenobacteraceae</taxon>
        <taxon>Hymenobacter</taxon>
    </lineage>
</organism>
<name>A0A5D6UT55_9BACT</name>
<evidence type="ECO:0000256" key="1">
    <source>
        <dbReference type="SAM" id="Phobius"/>
    </source>
</evidence>
<feature type="transmembrane region" description="Helical" evidence="1">
    <location>
        <begin position="42"/>
        <end position="63"/>
    </location>
</feature>
<accession>A0A5D6UT55</accession>